<dbReference type="AlphaFoldDB" id="A0A418WX87"/>
<name>A0A418WX87_9BURK</name>
<keyword evidence="2" id="KW-1185">Reference proteome</keyword>
<comment type="caution">
    <text evidence="1">The sequence shown here is derived from an EMBL/GenBank/DDBJ whole genome shotgun (WGS) entry which is preliminary data.</text>
</comment>
<proteinExistence type="predicted"/>
<sequence length="107" mass="11938">MSMEIRLPDFNALMALHQQDPAAFEEFRRHLLRDALDGAPPVHHAALEQLLARIEAARDNAATPMEAVLAASRMMQDSMGELLTTWEQARHAVAGLQAATILQRLRQ</sequence>
<reference evidence="1 2" key="1">
    <citation type="submission" date="2018-09" db="EMBL/GenBank/DDBJ databases">
        <authorList>
            <person name="Zhu H."/>
        </authorList>
    </citation>
    <scope>NUCLEOTIDE SEQUENCE [LARGE SCALE GENOMIC DNA]</scope>
    <source>
        <strain evidence="1 2">K2R10-39</strain>
    </source>
</reference>
<evidence type="ECO:0000313" key="1">
    <source>
        <dbReference type="EMBL" id="RJG04705.1"/>
    </source>
</evidence>
<gene>
    <name evidence="1" type="ORF">D3870_00520</name>
</gene>
<dbReference type="Pfam" id="PF11333">
    <property type="entry name" value="DUF3135"/>
    <property type="match status" value="1"/>
</dbReference>
<organism evidence="1 2">
    <name type="scientific">Noviherbaspirillum cavernae</name>
    <dbReference type="NCBI Taxonomy" id="2320862"/>
    <lineage>
        <taxon>Bacteria</taxon>
        <taxon>Pseudomonadati</taxon>
        <taxon>Pseudomonadota</taxon>
        <taxon>Betaproteobacteria</taxon>
        <taxon>Burkholderiales</taxon>
        <taxon>Oxalobacteraceae</taxon>
        <taxon>Noviherbaspirillum</taxon>
    </lineage>
</organism>
<dbReference type="Proteomes" id="UP000285190">
    <property type="component" value="Unassembled WGS sequence"/>
</dbReference>
<protein>
    <submittedName>
        <fullName evidence="1">DUF3135 domain-containing protein</fullName>
    </submittedName>
</protein>
<dbReference type="RefSeq" id="WP_119735779.1">
    <property type="nucleotide sequence ID" value="NZ_QYUN01000002.1"/>
</dbReference>
<dbReference type="InterPro" id="IPR021482">
    <property type="entry name" value="DUF3135"/>
</dbReference>
<dbReference type="EMBL" id="QYUN01000002">
    <property type="protein sequence ID" value="RJG04705.1"/>
    <property type="molecule type" value="Genomic_DNA"/>
</dbReference>
<evidence type="ECO:0000313" key="2">
    <source>
        <dbReference type="Proteomes" id="UP000285190"/>
    </source>
</evidence>
<accession>A0A418WX87</accession>
<dbReference type="OrthoDB" id="8777543at2"/>